<evidence type="ECO:0000313" key="2">
    <source>
        <dbReference type="Proteomes" id="UP001488805"/>
    </source>
</evidence>
<dbReference type="AlphaFoldDB" id="A0AAW1FSV0"/>
<reference evidence="1 2" key="1">
    <citation type="journal article" date="2024" name="Genome Biol. Evol.">
        <title>Chromosome-level genome assembly of the viviparous eelpout Zoarces viviparus.</title>
        <authorList>
            <person name="Fuhrmann N."/>
            <person name="Brasseur M.V."/>
            <person name="Bakowski C.E."/>
            <person name="Podsiadlowski L."/>
            <person name="Prost S."/>
            <person name="Krehenwinkel H."/>
            <person name="Mayer C."/>
        </authorList>
    </citation>
    <scope>NUCLEOTIDE SEQUENCE [LARGE SCALE GENOMIC DNA]</scope>
    <source>
        <strain evidence="1">NO-MEL_2022_Ind0_liver</strain>
    </source>
</reference>
<comment type="caution">
    <text evidence="1">The sequence shown here is derived from an EMBL/GenBank/DDBJ whole genome shotgun (WGS) entry which is preliminary data.</text>
</comment>
<dbReference type="EMBL" id="JBCEZU010000034">
    <property type="protein sequence ID" value="KAK9538022.1"/>
    <property type="molecule type" value="Genomic_DNA"/>
</dbReference>
<sequence length="110" mass="13045">MLRLQFWIDETEWREDCSCHEKTEDDSVIRGGLHELQERHAERWQPRILLFALALRTVQQKDPDKSKSRHRRGTVSVRKYPELSQNQRCHQLQIYLKVGSMITGGAWDGE</sequence>
<evidence type="ECO:0000313" key="1">
    <source>
        <dbReference type="EMBL" id="KAK9538022.1"/>
    </source>
</evidence>
<proteinExistence type="predicted"/>
<protein>
    <submittedName>
        <fullName evidence="1">Uncharacterized protein</fullName>
    </submittedName>
</protein>
<organism evidence="1 2">
    <name type="scientific">Zoarces viviparus</name>
    <name type="common">Viviparous eelpout</name>
    <name type="synonym">Blennius viviparus</name>
    <dbReference type="NCBI Taxonomy" id="48416"/>
    <lineage>
        <taxon>Eukaryota</taxon>
        <taxon>Metazoa</taxon>
        <taxon>Chordata</taxon>
        <taxon>Craniata</taxon>
        <taxon>Vertebrata</taxon>
        <taxon>Euteleostomi</taxon>
        <taxon>Actinopterygii</taxon>
        <taxon>Neopterygii</taxon>
        <taxon>Teleostei</taxon>
        <taxon>Neoteleostei</taxon>
        <taxon>Acanthomorphata</taxon>
        <taxon>Eupercaria</taxon>
        <taxon>Perciformes</taxon>
        <taxon>Cottioidei</taxon>
        <taxon>Zoarcales</taxon>
        <taxon>Zoarcidae</taxon>
        <taxon>Zoarcinae</taxon>
        <taxon>Zoarces</taxon>
    </lineage>
</organism>
<accession>A0AAW1FSV0</accession>
<name>A0AAW1FSV0_ZOAVI</name>
<dbReference type="Proteomes" id="UP001488805">
    <property type="component" value="Unassembled WGS sequence"/>
</dbReference>
<keyword evidence="2" id="KW-1185">Reference proteome</keyword>
<gene>
    <name evidence="1" type="ORF">VZT92_005584</name>
</gene>